<evidence type="ECO:0000256" key="1">
    <source>
        <dbReference type="SAM" id="MobiDB-lite"/>
    </source>
</evidence>
<comment type="caution">
    <text evidence="2">The sequence shown here is derived from an EMBL/GenBank/DDBJ whole genome shotgun (WGS) entry which is preliminary data.</text>
</comment>
<sequence>MYQQLAIPCLLPSVCPVFPRSRWVGGELSISWAGLLASLHGLLKPLLSKWAGPTGGASRQPQPVATLHTFQVGWQAVTSQVSRAEDVEPHGHGQAPPTEDPEGFLGFLGNPEYDPMLDAADSEKNLLDRATGTIDWHQLNVSMKMRCARWANRDDVETTLVAMRSTMSPCLALMHRLLQQAGQQWDRKQQCRAAAGQARDYRILCAPKLTMDIFQQLSRKFHELVEALPLKGKTRQSRVLLFRLLSVAGGALEMLLGKDRGHPYRCFALVLSGQAEAVFDDPPCLLDELSSKLLRRFDSPKALASVEAESVFLALAEMISLDISTIEARHAAARRVNTIRSSQAKTMSFESLASVMVTRSLVKARNDWMKARGFSSKQTQRVRRNARQPKKHRRGGGAWRTFMHKQKIAFGQSKAASADYHRLRRNSPDEFAELQRIGRLATVASRS</sequence>
<gene>
    <name evidence="2" type="ORF">AK812_SmicGene47803</name>
</gene>
<feature type="compositionally biased region" description="Basic residues" evidence="1">
    <location>
        <begin position="380"/>
        <end position="395"/>
    </location>
</feature>
<name>A0A1Q9BQZ2_SYMMI</name>
<dbReference type="AlphaFoldDB" id="A0A1Q9BQZ2"/>
<keyword evidence="3" id="KW-1185">Reference proteome</keyword>
<feature type="region of interest" description="Disordered" evidence="1">
    <location>
        <begin position="376"/>
        <end position="397"/>
    </location>
</feature>
<feature type="region of interest" description="Disordered" evidence="1">
    <location>
        <begin position="81"/>
        <end position="101"/>
    </location>
</feature>
<evidence type="ECO:0000313" key="2">
    <source>
        <dbReference type="EMBL" id="OLP73099.1"/>
    </source>
</evidence>
<protein>
    <submittedName>
        <fullName evidence="2">Uncharacterized protein</fullName>
    </submittedName>
</protein>
<dbReference type="OrthoDB" id="480653at2759"/>
<feature type="non-terminal residue" evidence="2">
    <location>
        <position position="447"/>
    </location>
</feature>
<proteinExistence type="predicted"/>
<evidence type="ECO:0000313" key="3">
    <source>
        <dbReference type="Proteomes" id="UP000186817"/>
    </source>
</evidence>
<organism evidence="2 3">
    <name type="scientific">Symbiodinium microadriaticum</name>
    <name type="common">Dinoflagellate</name>
    <name type="synonym">Zooxanthella microadriatica</name>
    <dbReference type="NCBI Taxonomy" id="2951"/>
    <lineage>
        <taxon>Eukaryota</taxon>
        <taxon>Sar</taxon>
        <taxon>Alveolata</taxon>
        <taxon>Dinophyceae</taxon>
        <taxon>Suessiales</taxon>
        <taxon>Symbiodiniaceae</taxon>
        <taxon>Symbiodinium</taxon>
    </lineage>
</organism>
<accession>A0A1Q9BQZ2</accession>
<reference evidence="2 3" key="1">
    <citation type="submission" date="2016-02" db="EMBL/GenBank/DDBJ databases">
        <title>Genome analysis of coral dinoflagellate symbionts highlights evolutionary adaptations to a symbiotic lifestyle.</title>
        <authorList>
            <person name="Aranda M."/>
            <person name="Li Y."/>
            <person name="Liew Y.J."/>
            <person name="Baumgarten S."/>
            <person name="Simakov O."/>
            <person name="Wilson M."/>
            <person name="Piel J."/>
            <person name="Ashoor H."/>
            <person name="Bougouffa S."/>
            <person name="Bajic V.B."/>
            <person name="Ryu T."/>
            <person name="Ravasi T."/>
            <person name="Bayer T."/>
            <person name="Micklem G."/>
            <person name="Kim H."/>
            <person name="Bhak J."/>
            <person name="Lajeunesse T.C."/>
            <person name="Voolstra C.R."/>
        </authorList>
    </citation>
    <scope>NUCLEOTIDE SEQUENCE [LARGE SCALE GENOMIC DNA]</scope>
    <source>
        <strain evidence="2 3">CCMP2467</strain>
    </source>
</reference>
<dbReference type="EMBL" id="LSRX01006381">
    <property type="protein sequence ID" value="OLP73099.1"/>
    <property type="molecule type" value="Genomic_DNA"/>
</dbReference>
<dbReference type="Proteomes" id="UP000186817">
    <property type="component" value="Unassembled WGS sequence"/>
</dbReference>